<organism evidence="6 7">
    <name type="scientific">Sphingomonas aliaeris</name>
    <dbReference type="NCBI Taxonomy" id="2759526"/>
    <lineage>
        <taxon>Bacteria</taxon>
        <taxon>Pseudomonadati</taxon>
        <taxon>Pseudomonadota</taxon>
        <taxon>Alphaproteobacteria</taxon>
        <taxon>Sphingomonadales</taxon>
        <taxon>Sphingomonadaceae</taxon>
        <taxon>Sphingomonas</taxon>
    </lineage>
</organism>
<dbReference type="PANTHER" id="PTHR47506">
    <property type="entry name" value="TRANSCRIPTIONAL REGULATORY PROTEIN"/>
    <property type="match status" value="1"/>
</dbReference>
<name>A0A974S5N5_9SPHN</name>
<dbReference type="Pfam" id="PF00440">
    <property type="entry name" value="TetR_N"/>
    <property type="match status" value="1"/>
</dbReference>
<dbReference type="KEGG" id="sari:H5J25_06380"/>
<dbReference type="InterPro" id="IPR001647">
    <property type="entry name" value="HTH_TetR"/>
</dbReference>
<evidence type="ECO:0000256" key="1">
    <source>
        <dbReference type="ARBA" id="ARBA00023015"/>
    </source>
</evidence>
<evidence type="ECO:0000313" key="7">
    <source>
        <dbReference type="Proteomes" id="UP000595894"/>
    </source>
</evidence>
<dbReference type="PRINTS" id="PR00455">
    <property type="entry name" value="HTHTETR"/>
</dbReference>
<evidence type="ECO:0000256" key="2">
    <source>
        <dbReference type="ARBA" id="ARBA00023125"/>
    </source>
</evidence>
<keyword evidence="7" id="KW-1185">Reference proteome</keyword>
<evidence type="ECO:0000313" key="6">
    <source>
        <dbReference type="EMBL" id="QQV78882.1"/>
    </source>
</evidence>
<evidence type="ECO:0000256" key="4">
    <source>
        <dbReference type="PROSITE-ProRule" id="PRU00335"/>
    </source>
</evidence>
<dbReference type="EMBL" id="CP061035">
    <property type="protein sequence ID" value="QQV78882.1"/>
    <property type="molecule type" value="Genomic_DNA"/>
</dbReference>
<keyword evidence="3" id="KW-0804">Transcription</keyword>
<feature type="DNA-binding region" description="H-T-H motif" evidence="4">
    <location>
        <begin position="38"/>
        <end position="57"/>
    </location>
</feature>
<evidence type="ECO:0000256" key="3">
    <source>
        <dbReference type="ARBA" id="ARBA00023163"/>
    </source>
</evidence>
<reference evidence="7" key="1">
    <citation type="submission" date="2020-09" db="EMBL/GenBank/DDBJ databases">
        <title>Sphingomonas sp., a new species isolated from pork steak.</title>
        <authorList>
            <person name="Heidler von Heilborn D."/>
        </authorList>
    </citation>
    <scope>NUCLEOTIDE SEQUENCE [LARGE SCALE GENOMIC DNA]</scope>
</reference>
<dbReference type="SUPFAM" id="SSF48498">
    <property type="entry name" value="Tetracyclin repressor-like, C-terminal domain"/>
    <property type="match status" value="1"/>
</dbReference>
<accession>A0A974S5N5</accession>
<dbReference type="AlphaFoldDB" id="A0A974S5N5"/>
<dbReference type="InterPro" id="IPR009057">
    <property type="entry name" value="Homeodomain-like_sf"/>
</dbReference>
<sequence>MQDLIDLEAPPLATLPARERILRTASDLFYRYSVHTIGIDRIIAESGVAKMTFYKYFPSKAQLVADYLRHKTVGWLGMLAAAADQPGLSPIARVEAIFDALDGPFRTPPFRGCPFVKGLAEFGPEADSPDVKATIATYFEKLHALVAGVIAPLSLAEPEKAVLQVLTLVNGSIVLAQATADPGIASACKDAARTLLEAAPKR</sequence>
<keyword evidence="2 4" id="KW-0238">DNA-binding</keyword>
<protein>
    <submittedName>
        <fullName evidence="6">TetR/AcrR family transcriptional regulator</fullName>
    </submittedName>
</protein>
<feature type="domain" description="HTH tetR-type" evidence="5">
    <location>
        <begin position="15"/>
        <end position="75"/>
    </location>
</feature>
<keyword evidence="1" id="KW-0805">Transcription regulation</keyword>
<dbReference type="Proteomes" id="UP000595894">
    <property type="component" value="Chromosome"/>
</dbReference>
<dbReference type="GO" id="GO:0003677">
    <property type="term" value="F:DNA binding"/>
    <property type="evidence" value="ECO:0007669"/>
    <property type="project" value="UniProtKB-UniRule"/>
</dbReference>
<dbReference type="SUPFAM" id="SSF46689">
    <property type="entry name" value="Homeodomain-like"/>
    <property type="match status" value="1"/>
</dbReference>
<dbReference type="Gene3D" id="1.10.357.10">
    <property type="entry name" value="Tetracycline Repressor, domain 2"/>
    <property type="match status" value="1"/>
</dbReference>
<dbReference type="PANTHER" id="PTHR47506:SF7">
    <property type="entry name" value="TRANSCRIPTIONAL REGULATORY PROTEIN"/>
    <property type="match status" value="1"/>
</dbReference>
<evidence type="ECO:0000259" key="5">
    <source>
        <dbReference type="PROSITE" id="PS50977"/>
    </source>
</evidence>
<gene>
    <name evidence="6" type="ORF">H5J25_06380</name>
</gene>
<dbReference type="PROSITE" id="PS50977">
    <property type="entry name" value="HTH_TETR_2"/>
    <property type="match status" value="1"/>
</dbReference>
<dbReference type="InterPro" id="IPR036271">
    <property type="entry name" value="Tet_transcr_reg_TetR-rel_C_sf"/>
</dbReference>
<proteinExistence type="predicted"/>